<sequence>MLSNQSLCLPHPNSSVTTVYNAKVTMMNADAAEEPSSPMSAVIEEPSSPMITAAEEPSSTIEATAEEPSSPIETIDREPSLTTAVTVYTDATRSSHHASPFLSDMDQNTGSPLAFRKDDVGKEMMSELVKPLRQYGENVLQRMQMQEQKREPDMESWIEVYHAVGLSMFQQLNHVSEMSSENVQELSDEMLQLQRILSMSFAKARPPPEPPPEPPPMPRFVNPFKSTDRSRTKKLSRRADLHPSSVGKSSRKQPWYRSLFRSPRVD</sequence>
<evidence type="ECO:0000313" key="3">
    <source>
        <dbReference type="Proteomes" id="UP001221142"/>
    </source>
</evidence>
<name>A0AAD7G2Y4_9AGAR</name>
<evidence type="ECO:0000313" key="2">
    <source>
        <dbReference type="EMBL" id="KAJ7651252.1"/>
    </source>
</evidence>
<dbReference type="AlphaFoldDB" id="A0AAD7G2Y4"/>
<feature type="region of interest" description="Disordered" evidence="1">
    <location>
        <begin position="202"/>
        <end position="266"/>
    </location>
</feature>
<protein>
    <submittedName>
        <fullName evidence="2">Uncharacterized protein</fullName>
    </submittedName>
</protein>
<gene>
    <name evidence="2" type="ORF">FB45DRAFT_1018602</name>
</gene>
<dbReference type="EMBL" id="JARKIF010000001">
    <property type="protein sequence ID" value="KAJ7651252.1"/>
    <property type="molecule type" value="Genomic_DNA"/>
</dbReference>
<dbReference type="Proteomes" id="UP001221142">
    <property type="component" value="Unassembled WGS sequence"/>
</dbReference>
<proteinExistence type="predicted"/>
<feature type="compositionally biased region" description="Pro residues" evidence="1">
    <location>
        <begin position="205"/>
        <end position="218"/>
    </location>
</feature>
<keyword evidence="3" id="KW-1185">Reference proteome</keyword>
<evidence type="ECO:0000256" key="1">
    <source>
        <dbReference type="SAM" id="MobiDB-lite"/>
    </source>
</evidence>
<accession>A0AAD7G2Y4</accession>
<organism evidence="2 3">
    <name type="scientific">Roridomyces roridus</name>
    <dbReference type="NCBI Taxonomy" id="1738132"/>
    <lineage>
        <taxon>Eukaryota</taxon>
        <taxon>Fungi</taxon>
        <taxon>Dikarya</taxon>
        <taxon>Basidiomycota</taxon>
        <taxon>Agaricomycotina</taxon>
        <taxon>Agaricomycetes</taxon>
        <taxon>Agaricomycetidae</taxon>
        <taxon>Agaricales</taxon>
        <taxon>Marasmiineae</taxon>
        <taxon>Mycenaceae</taxon>
        <taxon>Roridomyces</taxon>
    </lineage>
</organism>
<reference evidence="2" key="1">
    <citation type="submission" date="2023-03" db="EMBL/GenBank/DDBJ databases">
        <title>Massive genome expansion in bonnet fungi (Mycena s.s.) driven by repeated elements and novel gene families across ecological guilds.</title>
        <authorList>
            <consortium name="Lawrence Berkeley National Laboratory"/>
            <person name="Harder C.B."/>
            <person name="Miyauchi S."/>
            <person name="Viragh M."/>
            <person name="Kuo A."/>
            <person name="Thoen E."/>
            <person name="Andreopoulos B."/>
            <person name="Lu D."/>
            <person name="Skrede I."/>
            <person name="Drula E."/>
            <person name="Henrissat B."/>
            <person name="Morin E."/>
            <person name="Kohler A."/>
            <person name="Barry K."/>
            <person name="LaButti K."/>
            <person name="Morin E."/>
            <person name="Salamov A."/>
            <person name="Lipzen A."/>
            <person name="Mereny Z."/>
            <person name="Hegedus B."/>
            <person name="Baldrian P."/>
            <person name="Stursova M."/>
            <person name="Weitz H."/>
            <person name="Taylor A."/>
            <person name="Grigoriev I.V."/>
            <person name="Nagy L.G."/>
            <person name="Martin F."/>
            <person name="Kauserud H."/>
        </authorList>
    </citation>
    <scope>NUCLEOTIDE SEQUENCE</scope>
    <source>
        <strain evidence="2">9284</strain>
    </source>
</reference>
<comment type="caution">
    <text evidence="2">The sequence shown here is derived from an EMBL/GenBank/DDBJ whole genome shotgun (WGS) entry which is preliminary data.</text>
</comment>